<dbReference type="FunFam" id="3.30.70.330:FF:000116">
    <property type="entry name" value="Putative ribonucleoprotein PTB-binding 1"/>
    <property type="match status" value="1"/>
</dbReference>
<dbReference type="PROSITE" id="PS50102">
    <property type="entry name" value="RRM"/>
    <property type="match status" value="3"/>
</dbReference>
<evidence type="ECO:0000313" key="16">
    <source>
        <dbReference type="EMBL" id="KAI1882831.1"/>
    </source>
</evidence>
<accession>A0A8T3CFP0</accession>
<dbReference type="InterPro" id="IPR012677">
    <property type="entry name" value="Nucleotide-bd_a/b_plait_sf"/>
</dbReference>
<dbReference type="InterPro" id="IPR035979">
    <property type="entry name" value="RBD_domain_sf"/>
</dbReference>
<protein>
    <recommendedName>
        <fullName evidence="11">Ribonucleoprotein PTB-binding 1</fullName>
    </recommendedName>
    <alternativeName>
        <fullName evidence="12">Protein raver-1</fullName>
    </alternativeName>
</protein>
<keyword evidence="8" id="KW-0539">Nucleus</keyword>
<evidence type="ECO:0000256" key="12">
    <source>
        <dbReference type="ARBA" id="ARBA00076009"/>
    </source>
</evidence>
<dbReference type="GO" id="GO:0005634">
    <property type="term" value="C:nucleus"/>
    <property type="evidence" value="ECO:0007669"/>
    <property type="project" value="UniProtKB-SubCell"/>
</dbReference>
<evidence type="ECO:0000256" key="6">
    <source>
        <dbReference type="ARBA" id="ARBA00022884"/>
    </source>
</evidence>
<evidence type="ECO:0000256" key="7">
    <source>
        <dbReference type="ARBA" id="ARBA00022990"/>
    </source>
</evidence>
<dbReference type="EMBL" id="JAERUA010000024">
    <property type="protein sequence ID" value="KAI1882831.1"/>
    <property type="molecule type" value="Genomic_DNA"/>
</dbReference>
<dbReference type="OrthoDB" id="639027at2759"/>
<feature type="region of interest" description="Disordered" evidence="14">
    <location>
        <begin position="778"/>
        <end position="799"/>
    </location>
</feature>
<feature type="compositionally biased region" description="Polar residues" evidence="14">
    <location>
        <begin position="714"/>
        <end position="728"/>
    </location>
</feature>
<feature type="compositionally biased region" description="Polar residues" evidence="14">
    <location>
        <begin position="527"/>
        <end position="537"/>
    </location>
</feature>
<dbReference type="FunFam" id="3.30.70.330:FF:000125">
    <property type="entry name" value="Putative ribonucleoprotein PTB-binding 1"/>
    <property type="match status" value="1"/>
</dbReference>
<feature type="region of interest" description="Disordered" evidence="14">
    <location>
        <begin position="1"/>
        <end position="33"/>
    </location>
</feature>
<dbReference type="GO" id="GO:0003729">
    <property type="term" value="F:mRNA binding"/>
    <property type="evidence" value="ECO:0007669"/>
    <property type="project" value="TreeGrafter"/>
</dbReference>
<keyword evidence="5" id="KW-0677">Repeat</keyword>
<evidence type="ECO:0000256" key="1">
    <source>
        <dbReference type="ARBA" id="ARBA00004123"/>
    </source>
</evidence>
<evidence type="ECO:0000256" key="14">
    <source>
        <dbReference type="SAM" id="MobiDB-lite"/>
    </source>
</evidence>
<feature type="domain" description="RRM" evidence="15">
    <location>
        <begin position="231"/>
        <end position="309"/>
    </location>
</feature>
<evidence type="ECO:0000256" key="5">
    <source>
        <dbReference type="ARBA" id="ARBA00022737"/>
    </source>
</evidence>
<dbReference type="PANTHER" id="PTHR48025">
    <property type="entry name" value="OS02G0815200 PROTEIN"/>
    <property type="match status" value="1"/>
</dbReference>
<proteinExistence type="predicted"/>
<keyword evidence="17" id="KW-1185">Reference proteome</keyword>
<evidence type="ECO:0000256" key="11">
    <source>
        <dbReference type="ARBA" id="ARBA00072395"/>
    </source>
</evidence>
<name>A0A8T3CFP0_9TELE</name>
<comment type="caution">
    <text evidence="16">The sequence shown here is derived from an EMBL/GenBank/DDBJ whole genome shotgun (WGS) entry which is preliminary data.</text>
</comment>
<keyword evidence="6 13" id="KW-0694">RNA-binding</keyword>
<dbReference type="InterPro" id="IPR050502">
    <property type="entry name" value="Euk_RNA-bind_prot"/>
</dbReference>
<evidence type="ECO:0000256" key="9">
    <source>
        <dbReference type="ARBA" id="ARBA00058259"/>
    </source>
</evidence>
<evidence type="ECO:0000256" key="2">
    <source>
        <dbReference type="ARBA" id="ARBA00004496"/>
    </source>
</evidence>
<evidence type="ECO:0000256" key="13">
    <source>
        <dbReference type="PROSITE-ProRule" id="PRU00176"/>
    </source>
</evidence>
<sequence length="815" mass="88671">MAAASSVHPPTVLSIVPKNSPLPDSDSPEVLQHGKAASEGLCLRELPDLEPVEIKRRLEETRRELSNRRKILIKNLPQDITNQEVHTILAEYELKYCYVDRNKGTAFVTLLNGDQAQDAIRFLHQTAVRGREITVQLQPTDALLCVTNLPHTFTAAQFQELARIHGNLERCFLAYSERTGHSKGYGFVEYMKKDSASRARSELLGHRHGDHTLMAQWADANRLTAELIHSRCLRVDRLPADLCDSEELARIFSIKYRPVFCQLAQEEDSHARGFAVLEYEMAEHAEAVLMEMDRQPIRGQEVHVSLCAPGTSGRSTLAALIAAQGMVWNSRKGLLPEPSVAQLLGNMSNPAALQALLRPPLHSSSSSKHSGKFNQPQGVPYLRPPLAAALFHLGKVQQNTFLGNGLILQNLLQIQLAQQQLLHIKDKHMNPVSSLLGDPSRVLLQKALGLQAAPPPPAMGQRLLGGSPTKEWSLPEEVSQDAAKVCGQAPVGYPSGRQPPVPPGSEPSRISPAVPPGPSPGPPHLAQSLTQGTSRPLSSAPKPQPNLHAARETSSSATSLAVGQTSLLGEPPKEVKLPSNPYLNLASVLPGMVLQGPSAGGKAQNLQSRGSIHNTNQYSPEGTTDYTQHYSPQYSQEAMQHWYQQYQLQGCSRTVLEGAASEYSKEHSQGAASTSYGDYITYSQAIGQLHSQPQVTPATAHTYHRDTVKEGDTSKTPTSGAPLSITNGNHPGGTLLGYSCSPAMSVYVTTHNSTPGPTAQPHTGQTAADWSQFYYSQTRGQKRDSSQLPVPDSVLDRSYVGLGGQYQDYSKKKRL</sequence>
<gene>
    <name evidence="16" type="ORF">AGOR_G00238960</name>
</gene>
<feature type="compositionally biased region" description="Pro residues" evidence="14">
    <location>
        <begin position="513"/>
        <end position="523"/>
    </location>
</feature>
<keyword evidence="4" id="KW-0597">Phosphoprotein</keyword>
<dbReference type="PANTHER" id="PTHR48025:SF1">
    <property type="entry name" value="RRM DOMAIN-CONTAINING PROTEIN"/>
    <property type="match status" value="1"/>
</dbReference>
<evidence type="ECO:0000256" key="3">
    <source>
        <dbReference type="ARBA" id="ARBA00022490"/>
    </source>
</evidence>
<dbReference type="SMART" id="SM00360">
    <property type="entry name" value="RRM"/>
    <property type="match status" value="3"/>
</dbReference>
<dbReference type="GO" id="GO:0005737">
    <property type="term" value="C:cytoplasm"/>
    <property type="evidence" value="ECO:0007669"/>
    <property type="project" value="UniProtKB-SubCell"/>
</dbReference>
<dbReference type="FunFam" id="3.30.70.330:FF:000100">
    <property type="entry name" value="Putative ribonucleoprotein PTB-binding 1"/>
    <property type="match status" value="1"/>
</dbReference>
<comment type="subcellular location">
    <subcellularLocation>
        <location evidence="2">Cytoplasm</location>
    </subcellularLocation>
    <subcellularLocation>
        <location evidence="1">Nucleus</location>
    </subcellularLocation>
</comment>
<dbReference type="Gene3D" id="3.30.70.330">
    <property type="match status" value="3"/>
</dbReference>
<evidence type="ECO:0000313" key="17">
    <source>
        <dbReference type="Proteomes" id="UP000829720"/>
    </source>
</evidence>
<dbReference type="SUPFAM" id="SSF54928">
    <property type="entry name" value="RNA-binding domain, RBD"/>
    <property type="match status" value="2"/>
</dbReference>
<evidence type="ECO:0000256" key="8">
    <source>
        <dbReference type="ARBA" id="ARBA00023242"/>
    </source>
</evidence>
<feature type="domain" description="RRM" evidence="15">
    <location>
        <begin position="142"/>
        <end position="220"/>
    </location>
</feature>
<organism evidence="16 17">
    <name type="scientific">Albula goreensis</name>
    <dbReference type="NCBI Taxonomy" id="1534307"/>
    <lineage>
        <taxon>Eukaryota</taxon>
        <taxon>Metazoa</taxon>
        <taxon>Chordata</taxon>
        <taxon>Craniata</taxon>
        <taxon>Vertebrata</taxon>
        <taxon>Euteleostomi</taxon>
        <taxon>Actinopterygii</taxon>
        <taxon>Neopterygii</taxon>
        <taxon>Teleostei</taxon>
        <taxon>Albuliformes</taxon>
        <taxon>Albulidae</taxon>
        <taxon>Albula</taxon>
    </lineage>
</organism>
<comment type="subunit">
    <text evidence="10">Interacts with PTBP1, RAVER2, VCL and ACTN1. Part of a complex containing RAVER1, VCL and ACTN1.</text>
</comment>
<reference evidence="16" key="1">
    <citation type="submission" date="2021-01" db="EMBL/GenBank/DDBJ databases">
        <authorList>
            <person name="Zahm M."/>
            <person name="Roques C."/>
            <person name="Cabau C."/>
            <person name="Klopp C."/>
            <person name="Donnadieu C."/>
            <person name="Jouanno E."/>
            <person name="Lampietro C."/>
            <person name="Louis A."/>
            <person name="Herpin A."/>
            <person name="Echchiki A."/>
            <person name="Berthelot C."/>
            <person name="Parey E."/>
            <person name="Roest-Crollius H."/>
            <person name="Braasch I."/>
            <person name="Postlethwait J."/>
            <person name="Bobe J."/>
            <person name="Montfort J."/>
            <person name="Bouchez O."/>
            <person name="Begum T."/>
            <person name="Mejri S."/>
            <person name="Adams A."/>
            <person name="Chen W.-J."/>
            <person name="Guiguen Y."/>
        </authorList>
    </citation>
    <scope>NUCLEOTIDE SEQUENCE</scope>
    <source>
        <tissue evidence="16">Blood</tissue>
    </source>
</reference>
<evidence type="ECO:0000256" key="10">
    <source>
        <dbReference type="ARBA" id="ARBA00066243"/>
    </source>
</evidence>
<evidence type="ECO:0000256" key="4">
    <source>
        <dbReference type="ARBA" id="ARBA00022553"/>
    </source>
</evidence>
<feature type="region of interest" description="Disordered" evidence="14">
    <location>
        <begin position="453"/>
        <end position="561"/>
    </location>
</feature>
<dbReference type="Proteomes" id="UP000829720">
    <property type="component" value="Unassembled WGS sequence"/>
</dbReference>
<keyword evidence="7" id="KW-0007">Acetylation</keyword>
<dbReference type="AlphaFoldDB" id="A0A8T3CFP0"/>
<feature type="compositionally biased region" description="Polar residues" evidence="14">
    <location>
        <begin position="552"/>
        <end position="561"/>
    </location>
</feature>
<keyword evidence="3" id="KW-0963">Cytoplasm</keyword>
<comment type="function">
    <text evidence="9">Cooperates with PTBP1 to modulate regulated alternative splicing events. Promotes exon skipping. Cooperates with PTBP1 to modulate switching between mutually exclusive exons during maturation of the TPM1 pre-mRNA.</text>
</comment>
<feature type="domain" description="RRM" evidence="15">
    <location>
        <begin position="69"/>
        <end position="140"/>
    </location>
</feature>
<dbReference type="InterPro" id="IPR000504">
    <property type="entry name" value="RRM_dom"/>
</dbReference>
<evidence type="ECO:0000259" key="15">
    <source>
        <dbReference type="PROSITE" id="PS50102"/>
    </source>
</evidence>
<feature type="region of interest" description="Disordered" evidence="14">
    <location>
        <begin position="706"/>
        <end position="728"/>
    </location>
</feature>
<dbReference type="Pfam" id="PF00076">
    <property type="entry name" value="RRM_1"/>
    <property type="match status" value="2"/>
</dbReference>